<protein>
    <submittedName>
        <fullName evidence="4">Long-chain-fatty-acid--CoA ligase</fullName>
        <ecNumber evidence="4">6.2.1.3</ecNumber>
    </submittedName>
</protein>
<dbReference type="InterPro" id="IPR020845">
    <property type="entry name" value="AMP-binding_CS"/>
</dbReference>
<dbReference type="Gene3D" id="3.40.50.12780">
    <property type="entry name" value="N-terminal domain of ligase-like"/>
    <property type="match status" value="1"/>
</dbReference>
<dbReference type="InterPro" id="IPR045851">
    <property type="entry name" value="AMP-bd_C_sf"/>
</dbReference>
<dbReference type="InterPro" id="IPR050237">
    <property type="entry name" value="ATP-dep_AMP-bd_enzyme"/>
</dbReference>
<dbReference type="PANTHER" id="PTHR43767">
    <property type="entry name" value="LONG-CHAIN-FATTY-ACID--COA LIGASE"/>
    <property type="match status" value="1"/>
</dbReference>
<dbReference type="PROSITE" id="PS00455">
    <property type="entry name" value="AMP_BINDING"/>
    <property type="match status" value="1"/>
</dbReference>
<dbReference type="InterPro" id="IPR042099">
    <property type="entry name" value="ANL_N_sf"/>
</dbReference>
<feature type="region of interest" description="Disordered" evidence="1">
    <location>
        <begin position="444"/>
        <end position="471"/>
    </location>
</feature>
<name>A0A2W0CUP6_9BACL</name>
<dbReference type="Gene3D" id="3.30.300.30">
    <property type="match status" value="1"/>
</dbReference>
<evidence type="ECO:0000313" key="5">
    <source>
        <dbReference type="Proteomes" id="UP000247459"/>
    </source>
</evidence>
<gene>
    <name evidence="4" type="ORF">PIL02S_00339</name>
</gene>
<dbReference type="InterPro" id="IPR000873">
    <property type="entry name" value="AMP-dep_synth/lig_dom"/>
</dbReference>
<evidence type="ECO:0000313" key="4">
    <source>
        <dbReference type="EMBL" id="PYY31248.1"/>
    </source>
</evidence>
<dbReference type="Proteomes" id="UP000247459">
    <property type="component" value="Unassembled WGS sequence"/>
</dbReference>
<sequence>MSIQFLLERFAEQGERPAFIWEDREYSYAWLLEQIVMMDEWIAAEGLHGQLVTLEEDYSPYAAAAFIALLGKGCIVLPMDLHLVEAKRQEYIRLAQVKWRLGIENGRLSIRDESDACSRPALLAALEQEGVGGLVLFSSGSTGVSKATVHRADRLLQRFRRQVRPLRTIPFMMFDHIGGVNTMLQSLSSGGCLCIIADRSPEEVCRTIEKHRVQALPVSPTFMNLLLLGRNDEAYDLSSLEVVSYGSEVMPETVLTAWNRRFPGIRTIQAYGMSELGILPTRSKEPGSLLFAIHDDHVKFRVVEGELQIRTETAMIGYLNAPSPFTDDGWLRTGDEAVLEQGYIRILGRRSEIINVGGRKVYPAEVESILEQMDCVQAAVVTGEPSSITGQKVKATVKLATDCTLVELRRSIWSYCQDKLPPYKIPQKIVITEEGLVSSRMKKVRKPATAGSPMDEVAAAREETTSVLDLE</sequence>
<reference evidence="4 5" key="1">
    <citation type="submission" date="2018-01" db="EMBL/GenBank/DDBJ databases">
        <title>Genome sequence of the PGP bacterium Paenibacillus illinoisensis E3.</title>
        <authorList>
            <person name="Rolli E."/>
            <person name="Marasco R."/>
            <person name="Bessem C."/>
            <person name="Michoud G."/>
            <person name="Gaiarsa S."/>
            <person name="Borin S."/>
            <person name="Daffonchio D."/>
        </authorList>
    </citation>
    <scope>NUCLEOTIDE SEQUENCE [LARGE SCALE GENOMIC DNA]</scope>
    <source>
        <strain evidence="4 5">E3</strain>
    </source>
</reference>
<keyword evidence="4" id="KW-0436">Ligase</keyword>
<dbReference type="AlphaFoldDB" id="A0A2W0CUP6"/>
<dbReference type="EMBL" id="PRLG01000002">
    <property type="protein sequence ID" value="PYY31248.1"/>
    <property type="molecule type" value="Genomic_DNA"/>
</dbReference>
<dbReference type="GO" id="GO:0004467">
    <property type="term" value="F:long-chain fatty acid-CoA ligase activity"/>
    <property type="evidence" value="ECO:0007669"/>
    <property type="project" value="UniProtKB-EC"/>
</dbReference>
<proteinExistence type="predicted"/>
<dbReference type="RefSeq" id="WP_110755802.1">
    <property type="nucleotide sequence ID" value="NZ_PRLG01000002.1"/>
</dbReference>
<feature type="domain" description="AMP-dependent synthetase/ligase" evidence="2">
    <location>
        <begin position="9"/>
        <end position="319"/>
    </location>
</feature>
<dbReference type="CDD" id="cd04433">
    <property type="entry name" value="AFD_class_I"/>
    <property type="match status" value="1"/>
</dbReference>
<dbReference type="Pfam" id="PF00501">
    <property type="entry name" value="AMP-binding"/>
    <property type="match status" value="1"/>
</dbReference>
<dbReference type="OrthoDB" id="9803968at2"/>
<dbReference type="PANTHER" id="PTHR43767:SF1">
    <property type="entry name" value="NONRIBOSOMAL PEPTIDE SYNTHASE PES1 (EUROFUNG)-RELATED"/>
    <property type="match status" value="1"/>
</dbReference>
<accession>A0A2W0CUP6</accession>
<dbReference type="InterPro" id="IPR025110">
    <property type="entry name" value="AMP-bd_C"/>
</dbReference>
<dbReference type="SUPFAM" id="SSF56801">
    <property type="entry name" value="Acetyl-CoA synthetase-like"/>
    <property type="match status" value="1"/>
</dbReference>
<dbReference type="Pfam" id="PF13193">
    <property type="entry name" value="AMP-binding_C"/>
    <property type="match status" value="1"/>
</dbReference>
<comment type="caution">
    <text evidence="4">The sequence shown here is derived from an EMBL/GenBank/DDBJ whole genome shotgun (WGS) entry which is preliminary data.</text>
</comment>
<dbReference type="EC" id="6.2.1.3" evidence="4"/>
<evidence type="ECO:0000259" key="3">
    <source>
        <dbReference type="Pfam" id="PF13193"/>
    </source>
</evidence>
<evidence type="ECO:0000259" key="2">
    <source>
        <dbReference type="Pfam" id="PF00501"/>
    </source>
</evidence>
<organism evidence="4 5">
    <name type="scientific">Paenibacillus illinoisensis</name>
    <dbReference type="NCBI Taxonomy" id="59845"/>
    <lineage>
        <taxon>Bacteria</taxon>
        <taxon>Bacillati</taxon>
        <taxon>Bacillota</taxon>
        <taxon>Bacilli</taxon>
        <taxon>Bacillales</taxon>
        <taxon>Paenibacillaceae</taxon>
        <taxon>Paenibacillus</taxon>
    </lineage>
</organism>
<evidence type="ECO:0000256" key="1">
    <source>
        <dbReference type="SAM" id="MobiDB-lite"/>
    </source>
</evidence>
<feature type="domain" description="AMP-binding enzyme C-terminal" evidence="3">
    <location>
        <begin position="365"/>
        <end position="434"/>
    </location>
</feature>